<proteinExistence type="predicted"/>
<feature type="transmembrane region" description="Helical" evidence="1">
    <location>
        <begin position="61"/>
        <end position="82"/>
    </location>
</feature>
<dbReference type="AlphaFoldDB" id="A0A1L9PEV1"/>
<evidence type="ECO:0000313" key="2">
    <source>
        <dbReference type="EMBL" id="OJJ00002.1"/>
    </source>
</evidence>
<sequence>MLPSQSLVSQSVIIILTEGALHCHFLIIELVLQRRAVSWSQYPAITCESLGKRDKLWTAEFSAGMGAIAGAWLAGCSFILPAKGHWQLPQNTTNQSRIVHTTGSIIIELTFLWLQRGA</sequence>
<name>A0A1L9PEV1_ASPVE</name>
<organism evidence="2 3">
    <name type="scientific">Aspergillus versicolor CBS 583.65</name>
    <dbReference type="NCBI Taxonomy" id="1036611"/>
    <lineage>
        <taxon>Eukaryota</taxon>
        <taxon>Fungi</taxon>
        <taxon>Dikarya</taxon>
        <taxon>Ascomycota</taxon>
        <taxon>Pezizomycotina</taxon>
        <taxon>Eurotiomycetes</taxon>
        <taxon>Eurotiomycetidae</taxon>
        <taxon>Eurotiales</taxon>
        <taxon>Aspergillaceae</taxon>
        <taxon>Aspergillus</taxon>
        <taxon>Aspergillus subgen. Nidulantes</taxon>
    </lineage>
</organism>
<keyword evidence="1" id="KW-0472">Membrane</keyword>
<evidence type="ECO:0000256" key="1">
    <source>
        <dbReference type="SAM" id="Phobius"/>
    </source>
</evidence>
<keyword evidence="1" id="KW-0812">Transmembrane</keyword>
<evidence type="ECO:0000313" key="3">
    <source>
        <dbReference type="Proteomes" id="UP000184073"/>
    </source>
</evidence>
<feature type="transmembrane region" description="Helical" evidence="1">
    <location>
        <begin position="97"/>
        <end position="114"/>
    </location>
</feature>
<dbReference type="VEuPathDB" id="FungiDB:ASPVEDRAFT_39391"/>
<accession>A0A1L9PEV1</accession>
<reference evidence="3" key="1">
    <citation type="journal article" date="2017" name="Genome Biol.">
        <title>Comparative genomics reveals high biological diversity and specific adaptations in the industrially and medically important fungal genus Aspergillus.</title>
        <authorList>
            <person name="de Vries R.P."/>
            <person name="Riley R."/>
            <person name="Wiebenga A."/>
            <person name="Aguilar-Osorio G."/>
            <person name="Amillis S."/>
            <person name="Uchima C.A."/>
            <person name="Anderluh G."/>
            <person name="Asadollahi M."/>
            <person name="Askin M."/>
            <person name="Barry K."/>
            <person name="Battaglia E."/>
            <person name="Bayram O."/>
            <person name="Benocci T."/>
            <person name="Braus-Stromeyer S.A."/>
            <person name="Caldana C."/>
            <person name="Canovas D."/>
            <person name="Cerqueira G.C."/>
            <person name="Chen F."/>
            <person name="Chen W."/>
            <person name="Choi C."/>
            <person name="Clum A."/>
            <person name="Dos Santos R.A."/>
            <person name="Damasio A.R."/>
            <person name="Diallinas G."/>
            <person name="Emri T."/>
            <person name="Fekete E."/>
            <person name="Flipphi M."/>
            <person name="Freyberg S."/>
            <person name="Gallo A."/>
            <person name="Gournas C."/>
            <person name="Habgood R."/>
            <person name="Hainaut M."/>
            <person name="Harispe M.L."/>
            <person name="Henrissat B."/>
            <person name="Hilden K.S."/>
            <person name="Hope R."/>
            <person name="Hossain A."/>
            <person name="Karabika E."/>
            <person name="Karaffa L."/>
            <person name="Karanyi Z."/>
            <person name="Krasevec N."/>
            <person name="Kuo A."/>
            <person name="Kusch H."/>
            <person name="LaButti K."/>
            <person name="Lagendijk E.L."/>
            <person name="Lapidus A."/>
            <person name="Levasseur A."/>
            <person name="Lindquist E."/>
            <person name="Lipzen A."/>
            <person name="Logrieco A.F."/>
            <person name="MacCabe A."/>
            <person name="Maekelae M.R."/>
            <person name="Malavazi I."/>
            <person name="Melin P."/>
            <person name="Meyer V."/>
            <person name="Mielnichuk N."/>
            <person name="Miskei M."/>
            <person name="Molnar A.P."/>
            <person name="Mule G."/>
            <person name="Ngan C.Y."/>
            <person name="Orejas M."/>
            <person name="Orosz E."/>
            <person name="Ouedraogo J.P."/>
            <person name="Overkamp K.M."/>
            <person name="Park H.-S."/>
            <person name="Perrone G."/>
            <person name="Piumi F."/>
            <person name="Punt P.J."/>
            <person name="Ram A.F."/>
            <person name="Ramon A."/>
            <person name="Rauscher S."/>
            <person name="Record E."/>
            <person name="Riano-Pachon D.M."/>
            <person name="Robert V."/>
            <person name="Roehrig J."/>
            <person name="Ruller R."/>
            <person name="Salamov A."/>
            <person name="Salih N.S."/>
            <person name="Samson R.A."/>
            <person name="Sandor E."/>
            <person name="Sanguinetti M."/>
            <person name="Schuetze T."/>
            <person name="Sepcic K."/>
            <person name="Shelest E."/>
            <person name="Sherlock G."/>
            <person name="Sophianopoulou V."/>
            <person name="Squina F.M."/>
            <person name="Sun H."/>
            <person name="Susca A."/>
            <person name="Todd R.B."/>
            <person name="Tsang A."/>
            <person name="Unkles S.E."/>
            <person name="van de Wiele N."/>
            <person name="van Rossen-Uffink D."/>
            <person name="Oliveira J.V."/>
            <person name="Vesth T.C."/>
            <person name="Visser J."/>
            <person name="Yu J.-H."/>
            <person name="Zhou M."/>
            <person name="Andersen M.R."/>
            <person name="Archer D.B."/>
            <person name="Baker S.E."/>
            <person name="Benoit I."/>
            <person name="Brakhage A.A."/>
            <person name="Braus G.H."/>
            <person name="Fischer R."/>
            <person name="Frisvad J.C."/>
            <person name="Goldman G.H."/>
            <person name="Houbraken J."/>
            <person name="Oakley B."/>
            <person name="Pocsi I."/>
            <person name="Scazzocchio C."/>
            <person name="Seiboth B."/>
            <person name="vanKuyk P.A."/>
            <person name="Wortman J."/>
            <person name="Dyer P.S."/>
            <person name="Grigoriev I.V."/>
        </authorList>
    </citation>
    <scope>NUCLEOTIDE SEQUENCE [LARGE SCALE GENOMIC DNA]</scope>
    <source>
        <strain evidence="3">CBS 583.65</strain>
    </source>
</reference>
<dbReference type="GeneID" id="63727422"/>
<dbReference type="EMBL" id="KV878127">
    <property type="protein sequence ID" value="OJJ00002.1"/>
    <property type="molecule type" value="Genomic_DNA"/>
</dbReference>
<keyword evidence="3" id="KW-1185">Reference proteome</keyword>
<dbReference type="Proteomes" id="UP000184073">
    <property type="component" value="Unassembled WGS sequence"/>
</dbReference>
<feature type="transmembrane region" description="Helical" evidence="1">
    <location>
        <begin position="12"/>
        <end position="32"/>
    </location>
</feature>
<protein>
    <submittedName>
        <fullName evidence="2">Uncharacterized protein</fullName>
    </submittedName>
</protein>
<gene>
    <name evidence="2" type="ORF">ASPVEDRAFT_39391</name>
</gene>
<keyword evidence="1" id="KW-1133">Transmembrane helix</keyword>
<dbReference type="RefSeq" id="XP_040665764.1">
    <property type="nucleotide sequence ID" value="XM_040811911.1"/>
</dbReference>